<feature type="domain" description="SLS1 first KH" evidence="2">
    <location>
        <begin position="290"/>
        <end position="357"/>
    </location>
</feature>
<gene>
    <name evidence="5" type="ORF">ACET3X_004181</name>
</gene>
<organism evidence="5 6">
    <name type="scientific">Alternaria dauci</name>
    <dbReference type="NCBI Taxonomy" id="48095"/>
    <lineage>
        <taxon>Eukaryota</taxon>
        <taxon>Fungi</taxon>
        <taxon>Dikarya</taxon>
        <taxon>Ascomycota</taxon>
        <taxon>Pezizomycotina</taxon>
        <taxon>Dothideomycetes</taxon>
        <taxon>Pleosporomycetidae</taxon>
        <taxon>Pleosporales</taxon>
        <taxon>Pleosporineae</taxon>
        <taxon>Pleosporaceae</taxon>
        <taxon>Alternaria</taxon>
        <taxon>Alternaria sect. Porri</taxon>
    </lineage>
</organism>
<dbReference type="Proteomes" id="UP001578633">
    <property type="component" value="Chromosome 3"/>
</dbReference>
<feature type="region of interest" description="Disordered" evidence="1">
    <location>
        <begin position="805"/>
        <end position="898"/>
    </location>
</feature>
<dbReference type="InterPro" id="IPR032741">
    <property type="entry name" value="Sls1_KH-1"/>
</dbReference>
<keyword evidence="6" id="KW-1185">Reference proteome</keyword>
<dbReference type="Pfam" id="PF20776">
    <property type="entry name" value="SLS1_N"/>
    <property type="match status" value="1"/>
</dbReference>
<protein>
    <submittedName>
        <fullName evidence="5">Uncharacterized protein</fullName>
    </submittedName>
</protein>
<feature type="compositionally biased region" description="Basic and acidic residues" evidence="1">
    <location>
        <begin position="843"/>
        <end position="856"/>
    </location>
</feature>
<evidence type="ECO:0000259" key="2">
    <source>
        <dbReference type="Pfam" id="PF14611"/>
    </source>
</evidence>
<name>A0ABR3UML1_9PLEO</name>
<dbReference type="RefSeq" id="XP_069308159.1">
    <property type="nucleotide sequence ID" value="XM_069450357.1"/>
</dbReference>
<dbReference type="InterPro" id="IPR048400">
    <property type="entry name" value="SLS1_N"/>
</dbReference>
<feature type="domain" description="SLS1 N-terminal" evidence="3">
    <location>
        <begin position="149"/>
        <end position="282"/>
    </location>
</feature>
<dbReference type="EMBL" id="JBHGVX010000003">
    <property type="protein sequence ID" value="KAL1797575.1"/>
    <property type="molecule type" value="Genomic_DNA"/>
</dbReference>
<dbReference type="GeneID" id="96084503"/>
<dbReference type="Pfam" id="PF20778">
    <property type="entry name" value="SLS1_C"/>
    <property type="match status" value="1"/>
</dbReference>
<evidence type="ECO:0000313" key="6">
    <source>
        <dbReference type="Proteomes" id="UP001578633"/>
    </source>
</evidence>
<dbReference type="PANTHER" id="PTHR37919:SF2">
    <property type="entry name" value="EXPERA DOMAIN-CONTAINING PROTEIN"/>
    <property type="match status" value="1"/>
</dbReference>
<comment type="caution">
    <text evidence="5">The sequence shown here is derived from an EMBL/GenBank/DDBJ whole genome shotgun (WGS) entry which is preliminary data.</text>
</comment>
<reference evidence="5 6" key="1">
    <citation type="submission" date="2024-09" db="EMBL/GenBank/DDBJ databases">
        <title>T2T genomes of carrot and Alternaria dauci and their utility for understanding host-pathogen interaction during carrot leaf blight disease.</title>
        <authorList>
            <person name="Liu W."/>
            <person name="Xu S."/>
            <person name="Ou C."/>
            <person name="Liu X."/>
            <person name="Zhuang F."/>
            <person name="Deng X.W."/>
        </authorList>
    </citation>
    <scope>NUCLEOTIDE SEQUENCE [LARGE SCALE GENOMIC DNA]</scope>
    <source>
        <strain evidence="5 6">A2016</strain>
    </source>
</reference>
<feature type="compositionally biased region" description="Basic and acidic residues" evidence="1">
    <location>
        <begin position="879"/>
        <end position="898"/>
    </location>
</feature>
<dbReference type="Pfam" id="PF14611">
    <property type="entry name" value="KH_SLS1_1"/>
    <property type="match status" value="1"/>
</dbReference>
<evidence type="ECO:0000256" key="1">
    <source>
        <dbReference type="SAM" id="MobiDB-lite"/>
    </source>
</evidence>
<feature type="compositionally biased region" description="Basic and acidic residues" evidence="1">
    <location>
        <begin position="810"/>
        <end position="826"/>
    </location>
</feature>
<accession>A0ABR3UML1</accession>
<evidence type="ECO:0000313" key="5">
    <source>
        <dbReference type="EMBL" id="KAL1797575.1"/>
    </source>
</evidence>
<sequence>MLAPRTSSAFVCLRCEAQIAQRRLPAFARPQSHAKFSASARRHDDAEELAVPSQAQQPRLRIIREVTPLNRIKRKTGKLIRETSANLGVKRLGNDADILVLKEVSEPRRNKAIEKPNESEEPEEPEIIVPSEPAEIPDIVASLQEEGKAVTPEEIYEQVESLRPKNDGGLDEPHYVKQKTFVKLRKTLMTGFTQQQLTVFYSVAKNIRQEKVNQGVINSIKKKKGPGDQEHSVERSDWQPGTTAITQRLPGVDRHVKITRSRKNVSKQLLVDRILRDVWDLVLLEEIESPGELELSLQPWQLALLKAGEPEMLLDEIRRTRRVRLDVYRQHDILRITADKTTAEYAADDVEEAIQRTEMKRMNMNSYMRQIAKKDVKVNPKSDLVSLLYTQKDFDIVSMLTRTSIEAVGKNMLTIRGFDKISIDEAKRALIRFLPFKEAVARTFDTQKLGDAKKTAFLLPVLPEDNSLEYMYRKRDLGRLSMPIARLTETENVDSGAEKLAKAPKTALGGLVDRTTAAVLRSAPDVSLPTHELGHWIPEPTYKLTAEFGQVLFPLKDTDPEQAVEAALRQPSQSPFLPTVPGLNSLLNSPNLTATTRSKTPSLHYQFRPDPSHVRDQLFPSLTVQMRTGRSGARATLHKLALSFQQCAHDVLLPDKASDVRFYRRGNLYFDVKEHNDEDVQTWVNTVVENIESGGRLTAPPLRIKIPKWTIPGSPSEEEGLQSVTYHFSGIQFRQSVAGNLFGEDISYSTVQSDKFGAKGGAFKAHYDGHGDTELRDESTVKTFVERCFDMVDLITDASMQTLPVSRQLRPRDENSERKTRRKEMYASEAQAADDNVELANDLLERVGQDPHHEDDATAEENMEADEKMVEGQPADVTEESRSDDPLAERQDDNTHTP</sequence>
<feature type="domain" description="SLS1 C-terminal" evidence="4">
    <location>
        <begin position="467"/>
        <end position="791"/>
    </location>
</feature>
<evidence type="ECO:0000259" key="3">
    <source>
        <dbReference type="Pfam" id="PF20776"/>
    </source>
</evidence>
<evidence type="ECO:0000259" key="4">
    <source>
        <dbReference type="Pfam" id="PF20778"/>
    </source>
</evidence>
<dbReference type="InterPro" id="IPR048401">
    <property type="entry name" value="SLS1_C"/>
</dbReference>
<proteinExistence type="predicted"/>
<dbReference type="PANTHER" id="PTHR37919">
    <property type="entry name" value="PROTEIN CBG05606"/>
    <property type="match status" value="1"/>
</dbReference>